<evidence type="ECO:0000256" key="3">
    <source>
        <dbReference type="ARBA" id="ARBA00022989"/>
    </source>
</evidence>
<reference evidence="8" key="1">
    <citation type="submission" date="2016-11" db="EMBL/GenBank/DDBJ databases">
        <authorList>
            <person name="Varghese N."/>
            <person name="Submissions S."/>
        </authorList>
    </citation>
    <scope>NUCLEOTIDE SEQUENCE [LARGE SCALE GENOMIC DNA]</scope>
    <source>
        <strain evidence="8">DSM 17659</strain>
    </source>
</reference>
<dbReference type="GO" id="GO:0016020">
    <property type="term" value="C:membrane"/>
    <property type="evidence" value="ECO:0007669"/>
    <property type="project" value="UniProtKB-SubCell"/>
</dbReference>
<organism evidence="7 8">
    <name type="scientific">Flavobacterium micromati</name>
    <dbReference type="NCBI Taxonomy" id="229205"/>
    <lineage>
        <taxon>Bacteria</taxon>
        <taxon>Pseudomonadati</taxon>
        <taxon>Bacteroidota</taxon>
        <taxon>Flavobacteriia</taxon>
        <taxon>Flavobacteriales</taxon>
        <taxon>Flavobacteriaceae</taxon>
        <taxon>Flavobacterium</taxon>
    </lineage>
</organism>
<feature type="domain" description="Methylamine utilisation protein MauE" evidence="6">
    <location>
        <begin position="9"/>
        <end position="135"/>
    </location>
</feature>
<accession>A0A1M5MW26</accession>
<dbReference type="InterPro" id="IPR009908">
    <property type="entry name" value="Methylamine_util_MauE"/>
</dbReference>
<evidence type="ECO:0000256" key="2">
    <source>
        <dbReference type="ARBA" id="ARBA00022692"/>
    </source>
</evidence>
<feature type="transmembrane region" description="Helical" evidence="5">
    <location>
        <begin position="78"/>
        <end position="99"/>
    </location>
</feature>
<dbReference type="GO" id="GO:0030416">
    <property type="term" value="P:methylamine metabolic process"/>
    <property type="evidence" value="ECO:0007669"/>
    <property type="project" value="InterPro"/>
</dbReference>
<evidence type="ECO:0000313" key="8">
    <source>
        <dbReference type="Proteomes" id="UP000184020"/>
    </source>
</evidence>
<feature type="transmembrane region" description="Helical" evidence="5">
    <location>
        <begin position="148"/>
        <end position="169"/>
    </location>
</feature>
<evidence type="ECO:0000259" key="6">
    <source>
        <dbReference type="Pfam" id="PF07291"/>
    </source>
</evidence>
<comment type="subcellular location">
    <subcellularLocation>
        <location evidence="1">Membrane</location>
        <topology evidence="1">Multi-pass membrane protein</topology>
    </subcellularLocation>
</comment>
<proteinExistence type="predicted"/>
<dbReference type="OrthoDB" id="673785at2"/>
<sequence>MKLTATFRNKFTIIISYLFILLFVYSAVSKVLDFQNFQVQLAQSPLLTAFATFISYAVLIVEFSIAVLLSIPKTRTIALYLAFGLMFQFTLYIYIILNYSSFVPCSCGGILENMNWTEHLFFNIAFAMLAIAALYLSNDWQNKPRFYISIRLVAISLLSIVLMAGLFLISEDMVQHRNNFVRRFPPFPAKRITVENLKFNSYYFAGENNGEIFLGNTSAPALITKMDTTLQEITTQNIKIMDTLFKFHNVQLRVLPPYFYLFDGTVPCIFKGNLSDGKAVLQSRKIPGFTKAVVIDSTTLIIRTLSNSRENLLATVNLNKDQIKNSDPKLLVKQIDGLFDTDGTMQYSHKQRKFVYLYYYRNQYTVTDHYLNLVHRGNTIDTTSKAKIKMKYIKAKKQRVFSAPPLLINRVSAMHNNLLFVNSTLPARYDELKMWKNANVIDVYDILTKSYLMSFYIYKIDGEKVDDFIVTDTHLFVILGSNIVSYKLSKALKEQFK</sequence>
<protein>
    <submittedName>
        <fullName evidence="7">Methylamine utilisation protein MauE</fullName>
    </submittedName>
</protein>
<dbReference type="EMBL" id="FQWF01000010">
    <property type="protein sequence ID" value="SHG81530.1"/>
    <property type="molecule type" value="Genomic_DNA"/>
</dbReference>
<name>A0A1M5MW26_9FLAO</name>
<dbReference type="Pfam" id="PF07291">
    <property type="entry name" value="MauE"/>
    <property type="match status" value="1"/>
</dbReference>
<dbReference type="RefSeq" id="WP_073020508.1">
    <property type="nucleotide sequence ID" value="NZ_FQWF01000010.1"/>
</dbReference>
<keyword evidence="3 5" id="KW-1133">Transmembrane helix</keyword>
<keyword evidence="2 5" id="KW-0812">Transmembrane</keyword>
<dbReference type="STRING" id="229205.SAMN05444372_11064"/>
<evidence type="ECO:0000256" key="1">
    <source>
        <dbReference type="ARBA" id="ARBA00004141"/>
    </source>
</evidence>
<evidence type="ECO:0000256" key="5">
    <source>
        <dbReference type="SAM" id="Phobius"/>
    </source>
</evidence>
<evidence type="ECO:0000313" key="7">
    <source>
        <dbReference type="EMBL" id="SHG81530.1"/>
    </source>
</evidence>
<dbReference type="UniPathway" id="UPA00895"/>
<keyword evidence="8" id="KW-1185">Reference proteome</keyword>
<dbReference type="Proteomes" id="UP000184020">
    <property type="component" value="Unassembled WGS sequence"/>
</dbReference>
<feature type="transmembrane region" description="Helical" evidence="5">
    <location>
        <begin position="48"/>
        <end position="71"/>
    </location>
</feature>
<feature type="transmembrane region" description="Helical" evidence="5">
    <location>
        <begin position="12"/>
        <end position="28"/>
    </location>
</feature>
<keyword evidence="4 5" id="KW-0472">Membrane</keyword>
<dbReference type="AlphaFoldDB" id="A0A1M5MW26"/>
<feature type="transmembrane region" description="Helical" evidence="5">
    <location>
        <begin position="119"/>
        <end position="136"/>
    </location>
</feature>
<evidence type="ECO:0000256" key="4">
    <source>
        <dbReference type="ARBA" id="ARBA00023136"/>
    </source>
</evidence>
<gene>
    <name evidence="7" type="ORF">SAMN05444372_11064</name>
</gene>